<dbReference type="InterPro" id="IPR053714">
    <property type="entry name" value="Iso_Racemase_Enz_sf"/>
</dbReference>
<name>A0A1Q2YGA9_9ASCO</name>
<dbReference type="AlphaFoldDB" id="A0A1Q2YGA9"/>
<dbReference type="Proteomes" id="UP000186136">
    <property type="component" value="Unassembled WGS sequence"/>
</dbReference>
<dbReference type="InterPro" id="IPR001920">
    <property type="entry name" value="Asp/Glu_race"/>
</dbReference>
<comment type="caution">
    <text evidence="2">The sequence shown here is derived from an EMBL/GenBank/DDBJ whole genome shotgun (WGS) entry which is preliminary data.</text>
</comment>
<dbReference type="PANTHER" id="PTHR28047">
    <property type="entry name" value="PROTEIN DCG1"/>
    <property type="match status" value="1"/>
</dbReference>
<dbReference type="EMBL" id="BDGI01000072">
    <property type="protein sequence ID" value="GAV28582.1"/>
    <property type="molecule type" value="Genomic_DNA"/>
</dbReference>
<dbReference type="Pfam" id="PF01177">
    <property type="entry name" value="Asp_Glu_race"/>
    <property type="match status" value="1"/>
</dbReference>
<reference evidence="2 3" key="1">
    <citation type="submission" date="2016-08" db="EMBL/GenBank/DDBJ databases">
        <title>Whole genome shotgun sequence of Pichia membranifaciens KS47-1.</title>
        <authorList>
            <person name="Konishi M."/>
            <person name="Ishida M."/>
            <person name="Arakawa T."/>
            <person name="Kato Y."/>
            <person name="Horiuchi J."/>
        </authorList>
    </citation>
    <scope>NUCLEOTIDE SEQUENCE [LARGE SCALE GENOMIC DNA]</scope>
    <source>
        <strain evidence="2 3">KS47-1</strain>
    </source>
</reference>
<protein>
    <recommendedName>
        <fullName evidence="4">Protein DCG1</fullName>
    </recommendedName>
</protein>
<dbReference type="Gene3D" id="3.40.50.12500">
    <property type="match status" value="1"/>
</dbReference>
<gene>
    <name evidence="2" type="ORF">PMKS-002053</name>
</gene>
<evidence type="ECO:0008006" key="4">
    <source>
        <dbReference type="Google" id="ProtNLM"/>
    </source>
</evidence>
<dbReference type="OrthoDB" id="412018at2759"/>
<organism evidence="2 3">
    <name type="scientific">Pichia membranifaciens</name>
    <dbReference type="NCBI Taxonomy" id="4926"/>
    <lineage>
        <taxon>Eukaryota</taxon>
        <taxon>Fungi</taxon>
        <taxon>Dikarya</taxon>
        <taxon>Ascomycota</taxon>
        <taxon>Saccharomycotina</taxon>
        <taxon>Pichiomycetes</taxon>
        <taxon>Pichiales</taxon>
        <taxon>Pichiaceae</taxon>
        <taxon>Pichia</taxon>
    </lineage>
</organism>
<accession>A0A1Q2YGA9</accession>
<comment type="similarity">
    <text evidence="1">Belongs to the HyuE racemase family.</text>
</comment>
<proteinExistence type="inferred from homology"/>
<dbReference type="SUPFAM" id="SSF53681">
    <property type="entry name" value="Aspartate/glutamate racemase"/>
    <property type="match status" value="1"/>
</dbReference>
<dbReference type="PANTHER" id="PTHR28047:SF5">
    <property type="entry name" value="PROTEIN DCG1"/>
    <property type="match status" value="1"/>
</dbReference>
<evidence type="ECO:0000313" key="2">
    <source>
        <dbReference type="EMBL" id="GAV28582.1"/>
    </source>
</evidence>
<dbReference type="GO" id="GO:0047661">
    <property type="term" value="F:amino-acid racemase activity"/>
    <property type="evidence" value="ECO:0007669"/>
    <property type="project" value="InterPro"/>
</dbReference>
<evidence type="ECO:0000256" key="1">
    <source>
        <dbReference type="ARBA" id="ARBA00038414"/>
    </source>
</evidence>
<keyword evidence="3" id="KW-1185">Reference proteome</keyword>
<evidence type="ECO:0000313" key="3">
    <source>
        <dbReference type="Proteomes" id="UP000186136"/>
    </source>
</evidence>
<dbReference type="InterPro" id="IPR015942">
    <property type="entry name" value="Asp/Glu/hydantoin_racemase"/>
</dbReference>
<dbReference type="InterPro" id="IPR052186">
    <property type="entry name" value="Hydantoin_racemase-like"/>
</dbReference>
<sequence>MVAILVVNPNSTDAMTSSLQSELESLNLPSSYQIDYYTGPAAKSPPSINNQKDAEYSAKACIEDFDNKCPDIYNSYNGYLIACYSDHPLVNELQRKINRPGVVVMGIFQASMLYAMNFTSENNKAAILTSGHDWEPLLDRAITKFCANDPGFFPAAKFIPTLASGIPVLDLHKPENYPHLKHCIQQLVDNNVGIILLGCAGLSSLSKKMKSEFPHLKFVDSVKVGARLLIAYIEVGNI</sequence>